<dbReference type="EMBL" id="LAZR01057018">
    <property type="protein sequence ID" value="KKK72913.1"/>
    <property type="molecule type" value="Genomic_DNA"/>
</dbReference>
<name>A0A0F8XVE1_9ZZZZ</name>
<protein>
    <submittedName>
        <fullName evidence="2">Uncharacterized protein</fullName>
    </submittedName>
</protein>
<dbReference type="AlphaFoldDB" id="A0A0F8XVE1"/>
<reference evidence="2" key="1">
    <citation type="journal article" date="2015" name="Nature">
        <title>Complex archaea that bridge the gap between prokaryotes and eukaryotes.</title>
        <authorList>
            <person name="Spang A."/>
            <person name="Saw J.H."/>
            <person name="Jorgensen S.L."/>
            <person name="Zaremba-Niedzwiedzka K."/>
            <person name="Martijn J."/>
            <person name="Lind A.E."/>
            <person name="van Eijk R."/>
            <person name="Schleper C."/>
            <person name="Guy L."/>
            <person name="Ettema T.J."/>
        </authorList>
    </citation>
    <scope>NUCLEOTIDE SEQUENCE</scope>
</reference>
<organism evidence="2">
    <name type="scientific">marine sediment metagenome</name>
    <dbReference type="NCBI Taxonomy" id="412755"/>
    <lineage>
        <taxon>unclassified sequences</taxon>
        <taxon>metagenomes</taxon>
        <taxon>ecological metagenomes</taxon>
    </lineage>
</organism>
<sequence>MIVTTYTCDKCKHSQEDSNKPR</sequence>
<accession>A0A0F8XVE1</accession>
<gene>
    <name evidence="2" type="ORF">LCGC14_2899100</name>
</gene>
<proteinExistence type="predicted"/>
<comment type="caution">
    <text evidence="2">The sequence shown here is derived from an EMBL/GenBank/DDBJ whole genome shotgun (WGS) entry which is preliminary data.</text>
</comment>
<evidence type="ECO:0000256" key="1">
    <source>
        <dbReference type="SAM" id="MobiDB-lite"/>
    </source>
</evidence>
<feature type="region of interest" description="Disordered" evidence="1">
    <location>
        <begin position="1"/>
        <end position="22"/>
    </location>
</feature>
<feature type="non-terminal residue" evidence="2">
    <location>
        <position position="22"/>
    </location>
</feature>
<evidence type="ECO:0000313" key="2">
    <source>
        <dbReference type="EMBL" id="KKK72913.1"/>
    </source>
</evidence>
<feature type="compositionally biased region" description="Basic and acidic residues" evidence="1">
    <location>
        <begin position="9"/>
        <end position="22"/>
    </location>
</feature>